<dbReference type="Proteomes" id="UP001152798">
    <property type="component" value="Chromosome 3"/>
</dbReference>
<evidence type="ECO:0000256" key="2">
    <source>
        <dbReference type="SAM" id="Phobius"/>
    </source>
</evidence>
<name>A0A9P0H554_NEZVI</name>
<proteinExistence type="predicted"/>
<keyword evidence="2" id="KW-0472">Membrane</keyword>
<evidence type="ECO:0000256" key="3">
    <source>
        <dbReference type="SAM" id="SignalP"/>
    </source>
</evidence>
<evidence type="ECO:0000313" key="4">
    <source>
        <dbReference type="EMBL" id="CAH1395611.1"/>
    </source>
</evidence>
<dbReference type="GO" id="GO:0006622">
    <property type="term" value="P:protein targeting to lysosome"/>
    <property type="evidence" value="ECO:0007669"/>
    <property type="project" value="TreeGrafter"/>
</dbReference>
<keyword evidence="5" id="KW-1185">Reference proteome</keyword>
<accession>A0A9P0H554</accession>
<dbReference type="InterPro" id="IPR028927">
    <property type="entry name" value="Man-6-P_rcpt"/>
</dbReference>
<gene>
    <name evidence="4" type="ORF">NEZAVI_LOCUS5857</name>
</gene>
<evidence type="ECO:0008006" key="6">
    <source>
        <dbReference type="Google" id="ProtNLM"/>
    </source>
</evidence>
<keyword evidence="1" id="KW-0325">Glycoprotein</keyword>
<feature type="chain" id="PRO_5040474278" description="Cation-dependent mannose-6-phosphate receptor" evidence="3">
    <location>
        <begin position="26"/>
        <end position="251"/>
    </location>
</feature>
<evidence type="ECO:0000256" key="1">
    <source>
        <dbReference type="ARBA" id="ARBA00023180"/>
    </source>
</evidence>
<dbReference type="Gene3D" id="2.70.130.10">
    <property type="entry name" value="Mannose-6-phosphate receptor binding domain"/>
    <property type="match status" value="1"/>
</dbReference>
<dbReference type="GO" id="GO:0005802">
    <property type="term" value="C:trans-Golgi network"/>
    <property type="evidence" value="ECO:0007669"/>
    <property type="project" value="TreeGrafter"/>
</dbReference>
<keyword evidence="2" id="KW-0812">Transmembrane</keyword>
<feature type="transmembrane region" description="Helical" evidence="2">
    <location>
        <begin position="176"/>
        <end position="197"/>
    </location>
</feature>
<evidence type="ECO:0000313" key="5">
    <source>
        <dbReference type="Proteomes" id="UP001152798"/>
    </source>
</evidence>
<dbReference type="Pfam" id="PF02157">
    <property type="entry name" value="Man-6-P_recep"/>
    <property type="match status" value="1"/>
</dbReference>
<dbReference type="EMBL" id="OV725079">
    <property type="protein sequence ID" value="CAH1395611.1"/>
    <property type="molecule type" value="Genomic_DNA"/>
</dbReference>
<keyword evidence="3" id="KW-0732">Signal</keyword>
<dbReference type="SUPFAM" id="SSF50911">
    <property type="entry name" value="Mannose 6-phosphate receptor domain"/>
    <property type="match status" value="1"/>
</dbReference>
<dbReference type="OrthoDB" id="29460at2759"/>
<sequence>MDWSEKILPCLLLFMCFTIRYEVSGEDCILQNPKDSHKSNLLNSISLLKGSKFVSSSDHYSYVVSICYDFSKGKHPNASVTRTVIANGTATVLGRYNETDIIGLGDHQMLLTYSGGDKINDSSTCNNSYWKTLIVISCNEIADEINIDLLDPLNGGCFALFHLKTSVCAPARNSTFLTWFLVIFVLIVAYFVCGIIYKRYSEGAKGWEQVPHHEFWRNPLQHLMGCLRGKEDIQIQRNQPNDPADEPLLRP</sequence>
<dbReference type="PANTHER" id="PTHR15071:SF29">
    <property type="entry name" value="CATION-DEPENDENT MANNOSE-6-PHOSPHATE RECEPTOR"/>
    <property type="match status" value="1"/>
</dbReference>
<organism evidence="4 5">
    <name type="scientific">Nezara viridula</name>
    <name type="common">Southern green stink bug</name>
    <name type="synonym">Cimex viridulus</name>
    <dbReference type="NCBI Taxonomy" id="85310"/>
    <lineage>
        <taxon>Eukaryota</taxon>
        <taxon>Metazoa</taxon>
        <taxon>Ecdysozoa</taxon>
        <taxon>Arthropoda</taxon>
        <taxon>Hexapoda</taxon>
        <taxon>Insecta</taxon>
        <taxon>Pterygota</taxon>
        <taxon>Neoptera</taxon>
        <taxon>Paraneoptera</taxon>
        <taxon>Hemiptera</taxon>
        <taxon>Heteroptera</taxon>
        <taxon>Panheteroptera</taxon>
        <taxon>Pentatomomorpha</taxon>
        <taxon>Pentatomoidea</taxon>
        <taxon>Pentatomidae</taxon>
        <taxon>Pentatominae</taxon>
        <taxon>Nezara</taxon>
    </lineage>
</organism>
<dbReference type="AlphaFoldDB" id="A0A9P0H554"/>
<keyword evidence="2" id="KW-1133">Transmembrane helix</keyword>
<feature type="signal peptide" evidence="3">
    <location>
        <begin position="1"/>
        <end position="25"/>
    </location>
</feature>
<dbReference type="PANTHER" id="PTHR15071">
    <property type="entry name" value="MANNOSE-6-PHOSPHATE RECEPTOR FAMILY MEMBER"/>
    <property type="match status" value="1"/>
</dbReference>
<dbReference type="InterPro" id="IPR009011">
    <property type="entry name" value="Man6P_isomerase_rcpt-bd_dom_sf"/>
</dbReference>
<reference evidence="4" key="1">
    <citation type="submission" date="2022-01" db="EMBL/GenBank/DDBJ databases">
        <authorList>
            <person name="King R."/>
        </authorList>
    </citation>
    <scope>NUCLEOTIDE SEQUENCE</scope>
</reference>
<protein>
    <recommendedName>
        <fullName evidence="6">Cation-dependent mannose-6-phosphate receptor</fullName>
    </recommendedName>
</protein>